<name>A0AAD4L311_9EURO</name>
<comment type="caution">
    <text evidence="7">The sequence shown here is derived from an EMBL/GenBank/DDBJ whole genome shotgun (WGS) entry which is preliminary data.</text>
</comment>
<dbReference type="Gene3D" id="1.10.510.10">
    <property type="entry name" value="Transferase(Phosphotransferase) domain 1"/>
    <property type="match status" value="1"/>
</dbReference>
<keyword evidence="2" id="KW-0808">Transferase</keyword>
<evidence type="ECO:0000256" key="3">
    <source>
        <dbReference type="ARBA" id="ARBA00022741"/>
    </source>
</evidence>
<keyword evidence="4 7" id="KW-0418">Kinase</keyword>
<evidence type="ECO:0000256" key="2">
    <source>
        <dbReference type="ARBA" id="ARBA00022679"/>
    </source>
</evidence>
<reference evidence="7" key="1">
    <citation type="submission" date="2021-12" db="EMBL/GenBank/DDBJ databases">
        <title>Convergent genome expansion in fungi linked to evolution of root-endophyte symbiosis.</title>
        <authorList>
            <consortium name="DOE Joint Genome Institute"/>
            <person name="Ke Y.-H."/>
            <person name="Bonito G."/>
            <person name="Liao H.-L."/>
            <person name="Looney B."/>
            <person name="Rojas-Flechas A."/>
            <person name="Nash J."/>
            <person name="Hameed K."/>
            <person name="Schadt C."/>
            <person name="Martin F."/>
            <person name="Crous P.W."/>
            <person name="Miettinen O."/>
            <person name="Magnuson J.K."/>
            <person name="Labbe J."/>
            <person name="Jacobson D."/>
            <person name="Doktycz M.J."/>
            <person name="Veneault-Fourrey C."/>
            <person name="Kuo A."/>
            <person name="Mondo S."/>
            <person name="Calhoun S."/>
            <person name="Riley R."/>
            <person name="Ohm R."/>
            <person name="LaButti K."/>
            <person name="Andreopoulos B."/>
            <person name="Pangilinan J."/>
            <person name="Nolan M."/>
            <person name="Tritt A."/>
            <person name="Clum A."/>
            <person name="Lipzen A."/>
            <person name="Daum C."/>
            <person name="Barry K."/>
            <person name="Grigoriev I.V."/>
            <person name="Vilgalys R."/>
        </authorList>
    </citation>
    <scope>NUCLEOTIDE SEQUENCE</scope>
    <source>
        <strain evidence="7">PMI_201</strain>
    </source>
</reference>
<keyword evidence="3" id="KW-0547">Nucleotide-binding</keyword>
<dbReference type="Proteomes" id="UP001201262">
    <property type="component" value="Unassembled WGS sequence"/>
</dbReference>
<dbReference type="FunFam" id="1.10.510.10:FF:000624">
    <property type="entry name" value="Mitogen-activated protein kinase"/>
    <property type="match status" value="1"/>
</dbReference>
<keyword evidence="8" id="KW-1185">Reference proteome</keyword>
<sequence>MTEFIYSHAIDTAFEITNRYTHLQHVRFGRIGLVCSAKDQRSGQIVAVEKMTKPFSSIMTSKKAYRELKVLRHLQHKNVSVLRDVFMSPSKNIYVITEFVGTDLESILVSETLENKTVKHVLCQILRGLKYIHSAGIAHCNLSPSNILVDEHCDLRISNFGRARIMPEKRDYHSTGHPSSPQILLNGGKYDNGVDIWSAGCILAEMLEGKLLLPGKDYRCQFSSITELLGAIPDDVIRNLWGQNTLTFVHSLPKIESRSLSNKFKSADPLAVDLLGNMLIFDPRNRVCAYQALTYKYLIQYHDPVNEPISRGQFKLAFNDADLSANTWKRIIDSEIRDYHNTPGIKPV</sequence>
<dbReference type="InterPro" id="IPR050117">
    <property type="entry name" value="MAPK"/>
</dbReference>
<dbReference type="InterPro" id="IPR011009">
    <property type="entry name" value="Kinase-like_dom_sf"/>
</dbReference>
<gene>
    <name evidence="7" type="ORF">BGW36DRAFT_422224</name>
</gene>
<keyword evidence="5" id="KW-0067">ATP-binding</keyword>
<feature type="domain" description="Protein kinase" evidence="6">
    <location>
        <begin position="20"/>
        <end position="298"/>
    </location>
</feature>
<evidence type="ECO:0000256" key="4">
    <source>
        <dbReference type="ARBA" id="ARBA00022777"/>
    </source>
</evidence>
<dbReference type="PROSITE" id="PS50011">
    <property type="entry name" value="PROTEIN_KINASE_DOM"/>
    <property type="match status" value="1"/>
</dbReference>
<evidence type="ECO:0000259" key="6">
    <source>
        <dbReference type="PROSITE" id="PS50011"/>
    </source>
</evidence>
<evidence type="ECO:0000313" key="8">
    <source>
        <dbReference type="Proteomes" id="UP001201262"/>
    </source>
</evidence>
<dbReference type="Gene3D" id="3.30.200.20">
    <property type="entry name" value="Phosphorylase Kinase, domain 1"/>
    <property type="match status" value="1"/>
</dbReference>
<proteinExistence type="predicted"/>
<protein>
    <submittedName>
        <fullName evidence="7">Mitogen-activated protein kinase HOG1</fullName>
    </submittedName>
</protein>
<dbReference type="SUPFAM" id="SSF56112">
    <property type="entry name" value="Protein kinase-like (PK-like)"/>
    <property type="match status" value="1"/>
</dbReference>
<dbReference type="PANTHER" id="PTHR24055">
    <property type="entry name" value="MITOGEN-ACTIVATED PROTEIN KINASE"/>
    <property type="match status" value="1"/>
</dbReference>
<evidence type="ECO:0000256" key="1">
    <source>
        <dbReference type="ARBA" id="ARBA00022527"/>
    </source>
</evidence>
<dbReference type="AlphaFoldDB" id="A0AAD4L311"/>
<accession>A0AAD4L311</accession>
<dbReference type="GO" id="GO:0004674">
    <property type="term" value="F:protein serine/threonine kinase activity"/>
    <property type="evidence" value="ECO:0007669"/>
    <property type="project" value="UniProtKB-KW"/>
</dbReference>
<dbReference type="EMBL" id="JAJTJA010000001">
    <property type="protein sequence ID" value="KAH8705681.1"/>
    <property type="molecule type" value="Genomic_DNA"/>
</dbReference>
<dbReference type="InterPro" id="IPR000719">
    <property type="entry name" value="Prot_kinase_dom"/>
</dbReference>
<evidence type="ECO:0000313" key="7">
    <source>
        <dbReference type="EMBL" id="KAH8705681.1"/>
    </source>
</evidence>
<keyword evidence="1" id="KW-0723">Serine/threonine-protein kinase</keyword>
<organism evidence="7 8">
    <name type="scientific">Talaromyces proteolyticus</name>
    <dbReference type="NCBI Taxonomy" id="1131652"/>
    <lineage>
        <taxon>Eukaryota</taxon>
        <taxon>Fungi</taxon>
        <taxon>Dikarya</taxon>
        <taxon>Ascomycota</taxon>
        <taxon>Pezizomycotina</taxon>
        <taxon>Eurotiomycetes</taxon>
        <taxon>Eurotiomycetidae</taxon>
        <taxon>Eurotiales</taxon>
        <taxon>Trichocomaceae</taxon>
        <taxon>Talaromyces</taxon>
        <taxon>Talaromyces sect. Bacilispori</taxon>
    </lineage>
</organism>
<evidence type="ECO:0000256" key="5">
    <source>
        <dbReference type="ARBA" id="ARBA00022840"/>
    </source>
</evidence>
<dbReference type="GO" id="GO:0005524">
    <property type="term" value="F:ATP binding"/>
    <property type="evidence" value="ECO:0007669"/>
    <property type="project" value="UniProtKB-KW"/>
</dbReference>
<dbReference type="RefSeq" id="XP_046078302.1">
    <property type="nucleotide sequence ID" value="XM_046219670.1"/>
</dbReference>
<dbReference type="GeneID" id="70249957"/>
<dbReference type="Pfam" id="PF00069">
    <property type="entry name" value="Pkinase"/>
    <property type="match status" value="1"/>
</dbReference>